<protein>
    <submittedName>
        <fullName evidence="2">Short-chain dehydrogenases/reductase</fullName>
    </submittedName>
</protein>
<dbReference type="PROSITE" id="PS00061">
    <property type="entry name" value="ADH_SHORT"/>
    <property type="match status" value="1"/>
</dbReference>
<accession>A0AA39WKE8</accession>
<gene>
    <name evidence="2" type="ORF">B0T14DRAFT_524199</name>
</gene>
<dbReference type="SUPFAM" id="SSF51735">
    <property type="entry name" value="NAD(P)-binding Rossmann-fold domains"/>
    <property type="match status" value="1"/>
</dbReference>
<dbReference type="InterPro" id="IPR036291">
    <property type="entry name" value="NAD(P)-bd_dom_sf"/>
</dbReference>
<dbReference type="Pfam" id="PF00106">
    <property type="entry name" value="adh_short"/>
    <property type="match status" value="1"/>
</dbReference>
<comment type="caution">
    <text evidence="2">The sequence shown here is derived from an EMBL/GenBank/DDBJ whole genome shotgun (WGS) entry which is preliminary data.</text>
</comment>
<dbReference type="EMBL" id="JAULSU010000005">
    <property type="protein sequence ID" value="KAK0617009.1"/>
    <property type="molecule type" value="Genomic_DNA"/>
</dbReference>
<proteinExistence type="predicted"/>
<dbReference type="InterPro" id="IPR002347">
    <property type="entry name" value="SDR_fam"/>
</dbReference>
<dbReference type="Proteomes" id="UP001175000">
    <property type="component" value="Unassembled WGS sequence"/>
</dbReference>
<dbReference type="GO" id="GO:0016616">
    <property type="term" value="F:oxidoreductase activity, acting on the CH-OH group of donors, NAD or NADP as acceptor"/>
    <property type="evidence" value="ECO:0007669"/>
    <property type="project" value="TreeGrafter"/>
</dbReference>
<dbReference type="AlphaFoldDB" id="A0AA39WKE8"/>
<dbReference type="PRINTS" id="PR00081">
    <property type="entry name" value="GDHRDH"/>
</dbReference>
<dbReference type="Gene3D" id="3.40.50.720">
    <property type="entry name" value="NAD(P)-binding Rossmann-like Domain"/>
    <property type="match status" value="1"/>
</dbReference>
<organism evidence="2 3">
    <name type="scientific">Immersiella caudata</name>
    <dbReference type="NCBI Taxonomy" id="314043"/>
    <lineage>
        <taxon>Eukaryota</taxon>
        <taxon>Fungi</taxon>
        <taxon>Dikarya</taxon>
        <taxon>Ascomycota</taxon>
        <taxon>Pezizomycotina</taxon>
        <taxon>Sordariomycetes</taxon>
        <taxon>Sordariomycetidae</taxon>
        <taxon>Sordariales</taxon>
        <taxon>Lasiosphaeriaceae</taxon>
        <taxon>Immersiella</taxon>
    </lineage>
</organism>
<evidence type="ECO:0000313" key="2">
    <source>
        <dbReference type="EMBL" id="KAK0617009.1"/>
    </source>
</evidence>
<evidence type="ECO:0000256" key="1">
    <source>
        <dbReference type="ARBA" id="ARBA00022857"/>
    </source>
</evidence>
<keyword evidence="1" id="KW-0521">NADP</keyword>
<evidence type="ECO:0000313" key="3">
    <source>
        <dbReference type="Proteomes" id="UP001175000"/>
    </source>
</evidence>
<keyword evidence="3" id="KW-1185">Reference proteome</keyword>
<dbReference type="InterPro" id="IPR052184">
    <property type="entry name" value="SDR_enzymes"/>
</dbReference>
<reference evidence="2" key="1">
    <citation type="submission" date="2023-06" db="EMBL/GenBank/DDBJ databases">
        <title>Genome-scale phylogeny and comparative genomics of the fungal order Sordariales.</title>
        <authorList>
            <consortium name="Lawrence Berkeley National Laboratory"/>
            <person name="Hensen N."/>
            <person name="Bonometti L."/>
            <person name="Westerberg I."/>
            <person name="Brannstrom I.O."/>
            <person name="Guillou S."/>
            <person name="Cros-Aarteil S."/>
            <person name="Calhoun S."/>
            <person name="Haridas S."/>
            <person name="Kuo A."/>
            <person name="Mondo S."/>
            <person name="Pangilinan J."/>
            <person name="Riley R."/>
            <person name="Labutti K."/>
            <person name="Andreopoulos B."/>
            <person name="Lipzen A."/>
            <person name="Chen C."/>
            <person name="Yanf M."/>
            <person name="Daum C."/>
            <person name="Ng V."/>
            <person name="Clum A."/>
            <person name="Steindorff A."/>
            <person name="Ohm R."/>
            <person name="Martin F."/>
            <person name="Silar P."/>
            <person name="Natvig D."/>
            <person name="Lalanne C."/>
            <person name="Gautier V."/>
            <person name="Ament-Velasquez S.L."/>
            <person name="Kruys A."/>
            <person name="Hutchinson M.I."/>
            <person name="Powell A.J."/>
            <person name="Barry K."/>
            <person name="Miller A.N."/>
            <person name="Grigoriev I.V."/>
            <person name="Debuchy R."/>
            <person name="Gladieux P."/>
            <person name="Thoren M.H."/>
            <person name="Johannesson H."/>
        </authorList>
    </citation>
    <scope>NUCLEOTIDE SEQUENCE</scope>
    <source>
        <strain evidence="2">CBS 606.72</strain>
    </source>
</reference>
<dbReference type="InterPro" id="IPR020904">
    <property type="entry name" value="Sc_DH/Rdtase_CS"/>
</dbReference>
<dbReference type="CDD" id="cd05325">
    <property type="entry name" value="carb_red_sniffer_like_SDR_c"/>
    <property type="match status" value="1"/>
</dbReference>
<dbReference type="PANTHER" id="PTHR45458">
    <property type="entry name" value="SHORT-CHAIN DEHYDROGENASE/REDUCTASE SDR"/>
    <property type="match status" value="1"/>
</dbReference>
<dbReference type="PANTHER" id="PTHR45458:SF3">
    <property type="entry name" value="CHAIN DEHYDROGENASE (ATSC), PUTATIVE-RELATED"/>
    <property type="match status" value="1"/>
</dbReference>
<sequence>MPSYAVTGTSRGLGLEFVKQLSLAPSNTVFALVRNPSSATSLNQLAAQHPNLHIIQADITDPQSLVAAAAQISSSTNGTLDVLINNAVSTNTAVAPLLPSQIPLDVAGTQDFFKAATDSALYGAIWTTNAFLPLIEKGNAKKIVHISTGIADPKVIKGTGIANVVDYAVAKGAMNVLVAKYAAELEPKGIKVVAISPGWVDTWEGEKPAEVGEFIRFTLEHFRKLWPDLKGQLTPEESVKMVLEVVEALSPEQTGFMVSHHGDENWI</sequence>
<name>A0AA39WKE8_9PEZI</name>